<sequence length="228" mass="24185">MDTPSSASNAKAKKSKKPLIAGIVVAVVIVAGIGFWTWHNTPGFCGVCHTPMSTYVDTFEAQPGTPAVDKWGNNVSDASSMLAVTHKQAGVECLSCHVPSLGQQIGEVTETITGDYYYPLAETSITELMENSGQNSSDEAAFCLKSGCHTDAAGAEITTRSQLMDVTADRSFNPHSNHHGDATCSDCHKSHRASVMACTECHNDAAASMPQGWVDYKTGKQIAESALK</sequence>
<dbReference type="GO" id="GO:0030313">
    <property type="term" value="C:cell envelope"/>
    <property type="evidence" value="ECO:0007669"/>
    <property type="project" value="UniProtKB-SubCell"/>
</dbReference>
<evidence type="ECO:0000256" key="1">
    <source>
        <dbReference type="ARBA" id="ARBA00004196"/>
    </source>
</evidence>
<keyword evidence="7" id="KW-1133">Transmembrane helix</keyword>
<gene>
    <name evidence="9" type="ORF">ET524_06985</name>
</gene>
<dbReference type="AlphaFoldDB" id="A0A4V1QU01"/>
<keyword evidence="2" id="KW-0813">Transport</keyword>
<comment type="subcellular location">
    <subcellularLocation>
        <location evidence="1">Cell envelope</location>
    </subcellularLocation>
</comment>
<dbReference type="Proteomes" id="UP000293345">
    <property type="component" value="Unassembled WGS sequence"/>
</dbReference>
<keyword evidence="7" id="KW-0812">Transmembrane</keyword>
<evidence type="ECO:0000313" key="9">
    <source>
        <dbReference type="EMBL" id="RXZ54247.1"/>
    </source>
</evidence>
<keyword evidence="7" id="KW-0472">Membrane</keyword>
<dbReference type="GO" id="GO:0046872">
    <property type="term" value="F:metal ion binding"/>
    <property type="evidence" value="ECO:0007669"/>
    <property type="project" value="UniProtKB-KW"/>
</dbReference>
<evidence type="ECO:0000256" key="4">
    <source>
        <dbReference type="ARBA" id="ARBA00022723"/>
    </source>
</evidence>
<dbReference type="InterPro" id="IPR012286">
    <property type="entry name" value="Tetrahaem_cytochrome"/>
</dbReference>
<accession>A0A4V1QU01</accession>
<name>A0A4V1QU01_9ACTN</name>
<keyword evidence="5" id="KW-0249">Electron transport</keyword>
<evidence type="ECO:0000259" key="8">
    <source>
        <dbReference type="Pfam" id="PF14537"/>
    </source>
</evidence>
<dbReference type="Gene3D" id="1.10.1130.10">
    <property type="entry name" value="Flavocytochrome C3, Chain A"/>
    <property type="match status" value="1"/>
</dbReference>
<evidence type="ECO:0000256" key="2">
    <source>
        <dbReference type="ARBA" id="ARBA00022448"/>
    </source>
</evidence>
<feature type="domain" description="Tetrahaem cytochrome" evidence="8">
    <location>
        <begin position="85"/>
        <end position="203"/>
    </location>
</feature>
<keyword evidence="6" id="KW-0408">Iron</keyword>
<evidence type="ECO:0000313" key="10">
    <source>
        <dbReference type="Proteomes" id="UP000293345"/>
    </source>
</evidence>
<feature type="transmembrane region" description="Helical" evidence="7">
    <location>
        <begin position="19"/>
        <end position="38"/>
    </location>
</feature>
<dbReference type="Pfam" id="PF14537">
    <property type="entry name" value="Cytochrom_c3_2"/>
    <property type="match status" value="1"/>
</dbReference>
<dbReference type="InterPro" id="IPR036280">
    <property type="entry name" value="Multihaem_cyt_sf"/>
</dbReference>
<dbReference type="OrthoDB" id="5397337at2"/>
<evidence type="ECO:0000256" key="5">
    <source>
        <dbReference type="ARBA" id="ARBA00022982"/>
    </source>
</evidence>
<keyword evidence="4" id="KW-0479">Metal-binding</keyword>
<keyword evidence="3" id="KW-0349">Heme</keyword>
<protein>
    <submittedName>
        <fullName evidence="9">Salivary glue protein Sgs-3</fullName>
    </submittedName>
</protein>
<evidence type="ECO:0000256" key="3">
    <source>
        <dbReference type="ARBA" id="ARBA00022617"/>
    </source>
</evidence>
<dbReference type="EMBL" id="SDPW01000001">
    <property type="protein sequence ID" value="RXZ54247.1"/>
    <property type="molecule type" value="Genomic_DNA"/>
</dbReference>
<dbReference type="SUPFAM" id="SSF48695">
    <property type="entry name" value="Multiheme cytochromes"/>
    <property type="match status" value="1"/>
</dbReference>
<comment type="caution">
    <text evidence="9">The sequence shown here is derived from an EMBL/GenBank/DDBJ whole genome shotgun (WGS) entry which is preliminary data.</text>
</comment>
<evidence type="ECO:0000256" key="7">
    <source>
        <dbReference type="SAM" id="Phobius"/>
    </source>
</evidence>
<proteinExistence type="predicted"/>
<reference evidence="9 10" key="1">
    <citation type="submission" date="2019-01" db="EMBL/GenBank/DDBJ databases">
        <title>Senegalimassilia sp. nov. KGMB04484 isolated human feces.</title>
        <authorList>
            <person name="Han K.-I."/>
            <person name="Kim J.-S."/>
            <person name="Lee K.C."/>
            <person name="Suh M.K."/>
            <person name="Eom M.K."/>
            <person name="Lee J.H."/>
            <person name="Park S.-H."/>
            <person name="Kang S.W."/>
            <person name="Park J.-E."/>
            <person name="Oh B.S."/>
            <person name="Yu S.Y."/>
            <person name="Choi S.-H."/>
            <person name="Lee D.H."/>
            <person name="Yoon H."/>
            <person name="Kim B.-Y."/>
            <person name="Lee J.H."/>
            <person name="Lee J.-S."/>
        </authorList>
    </citation>
    <scope>NUCLEOTIDE SEQUENCE [LARGE SCALE GENOMIC DNA]</scope>
    <source>
        <strain evidence="9 10">KGMB04484</strain>
    </source>
</reference>
<dbReference type="RefSeq" id="WP_129424428.1">
    <property type="nucleotide sequence ID" value="NZ_SDPW01000001.1"/>
</dbReference>
<keyword evidence="10" id="KW-1185">Reference proteome</keyword>
<evidence type="ECO:0000256" key="6">
    <source>
        <dbReference type="ARBA" id="ARBA00023004"/>
    </source>
</evidence>
<organism evidence="9 10">
    <name type="scientific">Senegalimassilia faecalis</name>
    <dbReference type="NCBI Taxonomy" id="2509433"/>
    <lineage>
        <taxon>Bacteria</taxon>
        <taxon>Bacillati</taxon>
        <taxon>Actinomycetota</taxon>
        <taxon>Coriobacteriia</taxon>
        <taxon>Coriobacteriales</taxon>
        <taxon>Coriobacteriaceae</taxon>
        <taxon>Senegalimassilia</taxon>
    </lineage>
</organism>